<comment type="similarity">
    <text evidence="7">Belongs to the RnpA family.</text>
</comment>
<dbReference type="SUPFAM" id="SSF54211">
    <property type="entry name" value="Ribosomal protein S5 domain 2-like"/>
    <property type="match status" value="1"/>
</dbReference>
<evidence type="ECO:0000256" key="9">
    <source>
        <dbReference type="SAM" id="MobiDB-lite"/>
    </source>
</evidence>
<comment type="subunit">
    <text evidence="7">Consists of a catalytic RNA component (M1 or rnpB) and a protein subunit.</text>
</comment>
<dbReference type="GO" id="GO:0004526">
    <property type="term" value="F:ribonuclease P activity"/>
    <property type="evidence" value="ECO:0007669"/>
    <property type="project" value="UniProtKB-UniRule"/>
</dbReference>
<dbReference type="EMBL" id="VOHE01000005">
    <property type="protein sequence ID" value="TWT18291.1"/>
    <property type="molecule type" value="Genomic_DNA"/>
</dbReference>
<dbReference type="InterPro" id="IPR020568">
    <property type="entry name" value="Ribosomal_Su5_D2-typ_SF"/>
</dbReference>
<dbReference type="InterPro" id="IPR000100">
    <property type="entry name" value="RNase_P"/>
</dbReference>
<feature type="region of interest" description="Disordered" evidence="9">
    <location>
        <begin position="111"/>
        <end position="144"/>
    </location>
</feature>
<sequence>MSQARFPPTARVRARADFDRIFRDGRRVALPVLALHWRRETGPARLGLAVSRKVDRRAVVRNRIRRVLREHFRLLRSQLPGGDYVLVARPPAASASAAALREACSQLLRRAGALPPPAADGTMPAPHSSPASPPSSDPPPLAGE</sequence>
<dbReference type="PANTHER" id="PTHR33992:SF1">
    <property type="entry name" value="RIBONUCLEASE P PROTEIN COMPONENT"/>
    <property type="match status" value="1"/>
</dbReference>
<evidence type="ECO:0000313" key="10">
    <source>
        <dbReference type="EMBL" id="TWT18291.1"/>
    </source>
</evidence>
<protein>
    <recommendedName>
        <fullName evidence="7 8">Ribonuclease P protein component</fullName>
        <shortName evidence="7">RNase P protein</shortName>
        <shortName evidence="7">RNaseP protein</shortName>
        <ecNumber evidence="7 8">3.1.26.5</ecNumber>
    </recommendedName>
    <alternativeName>
        <fullName evidence="7">Protein C5</fullName>
    </alternativeName>
</protein>
<dbReference type="GO" id="GO:0042781">
    <property type="term" value="F:3'-tRNA processing endoribonuclease activity"/>
    <property type="evidence" value="ECO:0007669"/>
    <property type="project" value="TreeGrafter"/>
</dbReference>
<dbReference type="InterPro" id="IPR020539">
    <property type="entry name" value="RNase_P_CS"/>
</dbReference>
<dbReference type="GO" id="GO:0000049">
    <property type="term" value="F:tRNA binding"/>
    <property type="evidence" value="ECO:0007669"/>
    <property type="project" value="UniProtKB-UniRule"/>
</dbReference>
<evidence type="ECO:0000256" key="1">
    <source>
        <dbReference type="ARBA" id="ARBA00002663"/>
    </source>
</evidence>
<dbReference type="Proteomes" id="UP000315949">
    <property type="component" value="Unassembled WGS sequence"/>
</dbReference>
<keyword evidence="11" id="KW-1185">Reference proteome</keyword>
<dbReference type="NCBIfam" id="TIGR00188">
    <property type="entry name" value="rnpA"/>
    <property type="match status" value="1"/>
</dbReference>
<dbReference type="HAMAP" id="MF_00227">
    <property type="entry name" value="RNase_P"/>
    <property type="match status" value="1"/>
</dbReference>
<comment type="catalytic activity">
    <reaction evidence="7">
        <text>Endonucleolytic cleavage of RNA, removing 5'-extranucleotides from tRNA precursor.</text>
        <dbReference type="EC" id="3.1.26.5"/>
    </reaction>
</comment>
<name>A0A5C5TVS2_9GAMM</name>
<evidence type="ECO:0000256" key="3">
    <source>
        <dbReference type="ARBA" id="ARBA00022722"/>
    </source>
</evidence>
<accession>A0A5C5TVS2</accession>
<evidence type="ECO:0000256" key="5">
    <source>
        <dbReference type="ARBA" id="ARBA00022801"/>
    </source>
</evidence>
<evidence type="ECO:0000256" key="7">
    <source>
        <dbReference type="HAMAP-Rule" id="MF_00227"/>
    </source>
</evidence>
<dbReference type="PANTHER" id="PTHR33992">
    <property type="entry name" value="RIBONUCLEASE P PROTEIN COMPONENT"/>
    <property type="match status" value="1"/>
</dbReference>
<dbReference type="PROSITE" id="PS00648">
    <property type="entry name" value="RIBONUCLEASE_P"/>
    <property type="match status" value="1"/>
</dbReference>
<keyword evidence="6 7" id="KW-0694">RNA-binding</keyword>
<dbReference type="Pfam" id="PF00825">
    <property type="entry name" value="Ribonuclease_P"/>
    <property type="match status" value="1"/>
</dbReference>
<dbReference type="GO" id="GO:0001682">
    <property type="term" value="P:tRNA 5'-leader removal"/>
    <property type="evidence" value="ECO:0007669"/>
    <property type="project" value="UniProtKB-UniRule"/>
</dbReference>
<feature type="compositionally biased region" description="Pro residues" evidence="9">
    <location>
        <begin position="131"/>
        <end position="144"/>
    </location>
</feature>
<proteinExistence type="inferred from homology"/>
<keyword evidence="4 7" id="KW-0255">Endonuclease</keyword>
<keyword evidence="5 7" id="KW-0378">Hydrolase</keyword>
<evidence type="ECO:0000256" key="2">
    <source>
        <dbReference type="ARBA" id="ARBA00022694"/>
    </source>
</evidence>
<evidence type="ECO:0000256" key="6">
    <source>
        <dbReference type="ARBA" id="ARBA00022884"/>
    </source>
</evidence>
<reference evidence="10 11" key="1">
    <citation type="submission" date="2019-07" db="EMBL/GenBank/DDBJ databases">
        <title>Luteimonas sp. YD-1 nov., isolated from acidic soil.</title>
        <authorList>
            <person name="Zhou J."/>
        </authorList>
    </citation>
    <scope>NUCLEOTIDE SEQUENCE [LARGE SCALE GENOMIC DNA]</scope>
    <source>
        <strain evidence="10 11">YD-1</strain>
    </source>
</reference>
<dbReference type="Gene3D" id="3.30.230.10">
    <property type="match status" value="1"/>
</dbReference>
<comment type="caution">
    <text evidence="10">The sequence shown here is derived from an EMBL/GenBank/DDBJ whole genome shotgun (WGS) entry which is preliminary data.</text>
</comment>
<dbReference type="GO" id="GO:0030677">
    <property type="term" value="C:ribonuclease P complex"/>
    <property type="evidence" value="ECO:0007669"/>
    <property type="project" value="TreeGrafter"/>
</dbReference>
<dbReference type="InterPro" id="IPR014721">
    <property type="entry name" value="Ribsml_uS5_D2-typ_fold_subgr"/>
</dbReference>
<dbReference type="EC" id="3.1.26.5" evidence="7 8"/>
<gene>
    <name evidence="7 10" type="primary">rnpA</name>
    <name evidence="10" type="ORF">FQY79_10385</name>
</gene>
<evidence type="ECO:0000313" key="11">
    <source>
        <dbReference type="Proteomes" id="UP000315949"/>
    </source>
</evidence>
<keyword evidence="2 7" id="KW-0819">tRNA processing</keyword>
<dbReference type="AlphaFoldDB" id="A0A5C5TVS2"/>
<dbReference type="RefSeq" id="WP_146312858.1">
    <property type="nucleotide sequence ID" value="NZ_VOHE01000005.1"/>
</dbReference>
<comment type="function">
    <text evidence="1 7">RNaseP catalyzes the removal of the 5'-leader sequence from pre-tRNA to produce the mature 5'-terminus. It can also cleave other RNA substrates such as 4.5S RNA. The protein component plays an auxiliary but essential role in vivo by binding to the 5'-leader sequence and broadening the substrate specificity of the ribozyme.</text>
</comment>
<evidence type="ECO:0000256" key="8">
    <source>
        <dbReference type="NCBIfam" id="TIGR00188"/>
    </source>
</evidence>
<organism evidence="10 11">
    <name type="scientific">Luteimonas wenzhouensis</name>
    <dbReference type="NCBI Taxonomy" id="2599615"/>
    <lineage>
        <taxon>Bacteria</taxon>
        <taxon>Pseudomonadati</taxon>
        <taxon>Pseudomonadota</taxon>
        <taxon>Gammaproteobacteria</taxon>
        <taxon>Lysobacterales</taxon>
        <taxon>Lysobacteraceae</taxon>
        <taxon>Luteimonas</taxon>
    </lineage>
</organism>
<evidence type="ECO:0000256" key="4">
    <source>
        <dbReference type="ARBA" id="ARBA00022759"/>
    </source>
</evidence>
<keyword evidence="3 7" id="KW-0540">Nuclease</keyword>